<dbReference type="PIRSF" id="PIRSF003165">
    <property type="entry name" value="Chaperone_SicA"/>
    <property type="match status" value="1"/>
</dbReference>
<dbReference type="PRINTS" id="PR01595">
    <property type="entry name" value="SYCDCHAPRONE"/>
</dbReference>
<evidence type="ECO:0000313" key="2">
    <source>
        <dbReference type="Proteomes" id="UP001156870"/>
    </source>
</evidence>
<sequence>MSQKTSQAVNLHQVDPQDWQYFLEQGGTLGHALDLQESELEAMYAMAYEKYTMGAYQEALSLFQLLCRCDHFDSRFILGLGAVRQALKEYKLAGETYSFAAVVHTQDPRFPFHTAECHLALGNNIKAASGFEEAYNRSLGKPKFEKLKEKAEACLFMLSKKLGKYDPNWKYNPKGE</sequence>
<dbReference type="Gene3D" id="1.25.40.10">
    <property type="entry name" value="Tetratricopeptide repeat domain"/>
    <property type="match status" value="1"/>
</dbReference>
<dbReference type="Proteomes" id="UP001156870">
    <property type="component" value="Unassembled WGS sequence"/>
</dbReference>
<accession>A0AA37T403</accession>
<comment type="caution">
    <text evidence="1">The sequence shown here is derived from an EMBL/GenBank/DDBJ whole genome shotgun (WGS) entry which is preliminary data.</text>
</comment>
<dbReference type="SUPFAM" id="SSF48452">
    <property type="entry name" value="TPR-like"/>
    <property type="match status" value="1"/>
</dbReference>
<dbReference type="InterPro" id="IPR011990">
    <property type="entry name" value="TPR-like_helical_dom_sf"/>
</dbReference>
<gene>
    <name evidence="1" type="primary">pcrH</name>
    <name evidence="1" type="ORF">GCM10007877_03760</name>
</gene>
<organism evidence="1 2">
    <name type="scientific">Marinibactrum halimedae</name>
    <dbReference type="NCBI Taxonomy" id="1444977"/>
    <lineage>
        <taxon>Bacteria</taxon>
        <taxon>Pseudomonadati</taxon>
        <taxon>Pseudomonadota</taxon>
        <taxon>Gammaproteobacteria</taxon>
        <taxon>Cellvibrionales</taxon>
        <taxon>Cellvibrionaceae</taxon>
        <taxon>Marinibactrum</taxon>
    </lineage>
</organism>
<dbReference type="RefSeq" id="WP_232593656.1">
    <property type="nucleotide sequence ID" value="NZ_BSPD01000017.1"/>
</dbReference>
<dbReference type="InterPro" id="IPR005415">
    <property type="entry name" value="T3SS_Ca_resp_chp_LcrH/SycD"/>
</dbReference>
<evidence type="ECO:0000313" key="1">
    <source>
        <dbReference type="EMBL" id="GLS24662.1"/>
    </source>
</evidence>
<dbReference type="NCBIfam" id="TIGR02552">
    <property type="entry name" value="LcrH_SycD"/>
    <property type="match status" value="1"/>
</dbReference>
<dbReference type="EMBL" id="BSPD01000017">
    <property type="protein sequence ID" value="GLS24662.1"/>
    <property type="molecule type" value="Genomic_DNA"/>
</dbReference>
<name>A0AA37T403_9GAMM</name>
<protein>
    <submittedName>
        <fullName evidence="1">CesD/SycD/LcrH family type III secretion system chaperone</fullName>
    </submittedName>
</protein>
<keyword evidence="2" id="KW-1185">Reference proteome</keyword>
<reference evidence="1 2" key="1">
    <citation type="journal article" date="2014" name="Int. J. Syst. Evol. Microbiol.">
        <title>Complete genome sequence of Corynebacterium casei LMG S-19264T (=DSM 44701T), isolated from a smear-ripened cheese.</title>
        <authorList>
            <consortium name="US DOE Joint Genome Institute (JGI-PGF)"/>
            <person name="Walter F."/>
            <person name="Albersmeier A."/>
            <person name="Kalinowski J."/>
            <person name="Ruckert C."/>
        </authorList>
    </citation>
    <scope>NUCLEOTIDE SEQUENCE [LARGE SCALE GENOMIC DNA]</scope>
    <source>
        <strain evidence="1 2">NBRC 110095</strain>
    </source>
</reference>
<dbReference type="AlphaFoldDB" id="A0AA37T403"/>
<proteinExistence type="predicted"/>
<dbReference type="InterPro" id="IPR016379">
    <property type="entry name" value="T3SS_Ca_resp_chp_LcrH/SycD_sub"/>
</dbReference>